<evidence type="ECO:0000313" key="7">
    <source>
        <dbReference type="EMBL" id="CAE0292022.1"/>
    </source>
</evidence>
<protein>
    <recommendedName>
        <fullName evidence="6">GMP phosphodiesterase delta subunit domain-containing protein</fullName>
    </recommendedName>
</protein>
<dbReference type="InterPro" id="IPR008015">
    <property type="entry name" value="PDED_dom"/>
</dbReference>
<dbReference type="InterPro" id="IPR014756">
    <property type="entry name" value="Ig_E-set"/>
</dbReference>
<keyword evidence="3" id="KW-0653">Protein transport</keyword>
<evidence type="ECO:0000259" key="6">
    <source>
        <dbReference type="Pfam" id="PF05351"/>
    </source>
</evidence>
<dbReference type="Gene3D" id="2.70.50.40">
    <property type="entry name" value="GMP phosphodiesterase, delta subunit"/>
    <property type="match status" value="1"/>
</dbReference>
<evidence type="ECO:0000256" key="1">
    <source>
        <dbReference type="ARBA" id="ARBA00008102"/>
    </source>
</evidence>
<dbReference type="InterPro" id="IPR051519">
    <property type="entry name" value="PDE6D_unc-119_myristoyl-bd"/>
</dbReference>
<dbReference type="GO" id="GO:0060271">
    <property type="term" value="P:cilium assembly"/>
    <property type="evidence" value="ECO:0007669"/>
    <property type="project" value="TreeGrafter"/>
</dbReference>
<dbReference type="GO" id="GO:0005929">
    <property type="term" value="C:cilium"/>
    <property type="evidence" value="ECO:0007669"/>
    <property type="project" value="TreeGrafter"/>
</dbReference>
<evidence type="ECO:0000256" key="5">
    <source>
        <dbReference type="SAM" id="MobiDB-lite"/>
    </source>
</evidence>
<gene>
    <name evidence="7" type="ORF">SELO1098_LOCUS20868</name>
</gene>
<evidence type="ECO:0000256" key="2">
    <source>
        <dbReference type="ARBA" id="ARBA00022448"/>
    </source>
</evidence>
<dbReference type="AlphaFoldDB" id="A0A7S3MAT2"/>
<dbReference type="PANTHER" id="PTHR12951">
    <property type="entry name" value="RETINAL PROTEIN 4"/>
    <property type="match status" value="1"/>
</dbReference>
<name>A0A7S3MAT2_9STRA</name>
<feature type="region of interest" description="Disordered" evidence="5">
    <location>
        <begin position="231"/>
        <end position="256"/>
    </location>
</feature>
<keyword evidence="2" id="KW-0813">Transport</keyword>
<sequence length="256" mass="28585">MSIVTPEDVNALTKPTEGFLCPLSSNNFGIEFLQFTISDYQSKNTIFAVGKDNPTPQDIAVDFSCLGEDMYRKIKYTFSEDVLRLPLIQTSLVFSVGSTPLNGFRMIERHYFRDQLVKSFDFAFGFCIPGSTNTWDSVYSLPPLSEELIKDMIDHPFETKSDSFYFVNGKLIMHNKASYKYIREDSTAGVKKSYEDKFSAKLGAKGAKGAKDLLDDEADSLNLDRADLADAKPVAPRGGGAKGSKDIAWSKESDYY</sequence>
<comment type="similarity">
    <text evidence="1">Belongs to the PDE6D/unc-119 family.</text>
</comment>
<reference evidence="7" key="1">
    <citation type="submission" date="2021-01" db="EMBL/GenBank/DDBJ databases">
        <authorList>
            <person name="Corre E."/>
            <person name="Pelletier E."/>
            <person name="Niang G."/>
            <person name="Scheremetjew M."/>
            <person name="Finn R."/>
            <person name="Kale V."/>
            <person name="Holt S."/>
            <person name="Cochrane G."/>
            <person name="Meng A."/>
            <person name="Brown T."/>
            <person name="Cohen L."/>
        </authorList>
    </citation>
    <scope>NUCLEOTIDE SEQUENCE</scope>
    <source>
        <strain evidence="7">CCAP 955/1</strain>
    </source>
</reference>
<proteinExistence type="inferred from homology"/>
<dbReference type="PANTHER" id="PTHR12951:SF1">
    <property type="entry name" value="PROTEIN UNC-119 HOMOLOG"/>
    <property type="match status" value="1"/>
</dbReference>
<accession>A0A7S3MAT2</accession>
<keyword evidence="4" id="KW-0446">Lipid-binding</keyword>
<organism evidence="7">
    <name type="scientific">Spumella elongata</name>
    <dbReference type="NCBI Taxonomy" id="89044"/>
    <lineage>
        <taxon>Eukaryota</taxon>
        <taxon>Sar</taxon>
        <taxon>Stramenopiles</taxon>
        <taxon>Ochrophyta</taxon>
        <taxon>Chrysophyceae</taxon>
        <taxon>Chromulinales</taxon>
        <taxon>Chromulinaceae</taxon>
        <taxon>Spumella</taxon>
    </lineage>
</organism>
<dbReference type="FunFam" id="2.70.50.40:FF:000003">
    <property type="entry name" value="UNC119 homologue, putative"/>
    <property type="match status" value="1"/>
</dbReference>
<feature type="domain" description="GMP phosphodiesterase delta subunit" evidence="6">
    <location>
        <begin position="25"/>
        <end position="181"/>
    </location>
</feature>
<dbReference type="InterPro" id="IPR037036">
    <property type="entry name" value="PDED_dom_sf"/>
</dbReference>
<dbReference type="GO" id="GO:0042953">
    <property type="term" value="P:lipoprotein transport"/>
    <property type="evidence" value="ECO:0007669"/>
    <property type="project" value="TreeGrafter"/>
</dbReference>
<feature type="compositionally biased region" description="Basic and acidic residues" evidence="5">
    <location>
        <begin position="243"/>
        <end position="256"/>
    </location>
</feature>
<dbReference type="SUPFAM" id="SSF81296">
    <property type="entry name" value="E set domains"/>
    <property type="match status" value="1"/>
</dbReference>
<dbReference type="GO" id="GO:0008289">
    <property type="term" value="F:lipid binding"/>
    <property type="evidence" value="ECO:0007669"/>
    <property type="project" value="UniProtKB-KW"/>
</dbReference>
<evidence type="ECO:0000256" key="3">
    <source>
        <dbReference type="ARBA" id="ARBA00022927"/>
    </source>
</evidence>
<dbReference type="Pfam" id="PF05351">
    <property type="entry name" value="GMP_PDE_delta"/>
    <property type="match status" value="1"/>
</dbReference>
<dbReference type="EMBL" id="HBIC01040652">
    <property type="protein sequence ID" value="CAE0292022.1"/>
    <property type="molecule type" value="Transcribed_RNA"/>
</dbReference>
<evidence type="ECO:0000256" key="4">
    <source>
        <dbReference type="ARBA" id="ARBA00023121"/>
    </source>
</evidence>